<evidence type="ECO:0000259" key="4">
    <source>
        <dbReference type="PROSITE" id="PS50887"/>
    </source>
</evidence>
<dbReference type="PANTHER" id="PTHR46663">
    <property type="entry name" value="DIGUANYLATE CYCLASE DGCT-RELATED"/>
    <property type="match status" value="1"/>
</dbReference>
<evidence type="ECO:0000256" key="1">
    <source>
        <dbReference type="SAM" id="Phobius"/>
    </source>
</evidence>
<dbReference type="Gene3D" id="3.30.70.270">
    <property type="match status" value="1"/>
</dbReference>
<dbReference type="AlphaFoldDB" id="A0A7C8KQ85"/>
<dbReference type="InterPro" id="IPR013655">
    <property type="entry name" value="PAS_fold_3"/>
</dbReference>
<feature type="transmembrane region" description="Helical" evidence="1">
    <location>
        <begin position="5"/>
        <end position="23"/>
    </location>
</feature>
<dbReference type="RefSeq" id="WP_153406202.1">
    <property type="nucleotide sequence ID" value="NZ_ML762442.1"/>
</dbReference>
<dbReference type="SMART" id="SM00086">
    <property type="entry name" value="PAC"/>
    <property type="match status" value="1"/>
</dbReference>
<keyword evidence="1" id="KW-1133">Transmembrane helix</keyword>
<dbReference type="SUPFAM" id="SSF55073">
    <property type="entry name" value="Nucleotide cyclase"/>
    <property type="match status" value="1"/>
</dbReference>
<dbReference type="InterPro" id="IPR029787">
    <property type="entry name" value="Nucleotide_cyclase"/>
</dbReference>
<dbReference type="InterPro" id="IPR000014">
    <property type="entry name" value="PAS"/>
</dbReference>
<feature type="domain" description="PAS" evidence="2">
    <location>
        <begin position="95"/>
        <end position="152"/>
    </location>
</feature>
<dbReference type="FunFam" id="3.30.70.270:FF:000001">
    <property type="entry name" value="Diguanylate cyclase domain protein"/>
    <property type="match status" value="1"/>
</dbReference>
<dbReference type="OrthoDB" id="9759607at2"/>
<dbReference type="InterPro" id="IPR000700">
    <property type="entry name" value="PAS-assoc_C"/>
</dbReference>
<reference evidence="5 6" key="1">
    <citation type="submission" date="2019-10" db="EMBL/GenBank/DDBJ databases">
        <title>Gracilibacillus sp. nov. isolated from rice seeds.</title>
        <authorList>
            <person name="He S."/>
        </authorList>
    </citation>
    <scope>NUCLEOTIDE SEQUENCE [LARGE SCALE GENOMIC DNA]</scope>
    <source>
        <strain evidence="5 6">TD8</strain>
    </source>
</reference>
<feature type="domain" description="PAC" evidence="3">
    <location>
        <begin position="154"/>
        <end position="206"/>
    </location>
</feature>
<dbReference type="CDD" id="cd01949">
    <property type="entry name" value="GGDEF"/>
    <property type="match status" value="1"/>
</dbReference>
<gene>
    <name evidence="5" type="ORF">F9U64_17590</name>
</gene>
<dbReference type="PROSITE" id="PS50887">
    <property type="entry name" value="GGDEF"/>
    <property type="match status" value="1"/>
</dbReference>
<dbReference type="Proteomes" id="UP000480246">
    <property type="component" value="Unassembled WGS sequence"/>
</dbReference>
<dbReference type="InterPro" id="IPR052163">
    <property type="entry name" value="DGC-Regulatory_Protein"/>
</dbReference>
<dbReference type="Pfam" id="PF00990">
    <property type="entry name" value="GGDEF"/>
    <property type="match status" value="1"/>
</dbReference>
<dbReference type="PANTHER" id="PTHR46663:SF3">
    <property type="entry name" value="SLL0267 PROTEIN"/>
    <property type="match status" value="1"/>
</dbReference>
<dbReference type="InterPro" id="IPR001610">
    <property type="entry name" value="PAC"/>
</dbReference>
<dbReference type="PROSITE" id="PS50113">
    <property type="entry name" value="PAC"/>
    <property type="match status" value="1"/>
</dbReference>
<dbReference type="SUPFAM" id="SSF55785">
    <property type="entry name" value="PYP-like sensor domain (PAS domain)"/>
    <property type="match status" value="1"/>
</dbReference>
<name>A0A7C8KQ85_9BACI</name>
<accession>A0A7C8KQ85</accession>
<dbReference type="PROSITE" id="PS50112">
    <property type="entry name" value="PAS"/>
    <property type="match status" value="1"/>
</dbReference>
<dbReference type="EMBL" id="WEID01000091">
    <property type="protein sequence ID" value="KAB8127460.1"/>
    <property type="molecule type" value="Genomic_DNA"/>
</dbReference>
<dbReference type="NCBIfam" id="TIGR00229">
    <property type="entry name" value="sensory_box"/>
    <property type="match status" value="1"/>
</dbReference>
<keyword evidence="6" id="KW-1185">Reference proteome</keyword>
<dbReference type="SMART" id="SM00267">
    <property type="entry name" value="GGDEF"/>
    <property type="match status" value="1"/>
</dbReference>
<protein>
    <submittedName>
        <fullName evidence="5">Sensor domain-containing diguanylate cyclase</fullName>
    </submittedName>
</protein>
<keyword evidence="1" id="KW-0472">Membrane</keyword>
<dbReference type="NCBIfam" id="TIGR00254">
    <property type="entry name" value="GGDEF"/>
    <property type="match status" value="1"/>
</dbReference>
<sequence length="400" mass="46443">MRRLGFLTTVTVIFLVLLTIFYQSIMNTFFSLIEFMLIIGLTIISLWLGRKYDMQFNAISQLTEVKDHLHSQYGQLHVRIEEYEQFFNSFDGVTLFMFDLTHKHTKFSKGVEVLFGMTQNQFNGNGELWKDFIHPADRNKVNKAEQLLFSGKEVQIDFRIIHPTKGEKWITKLSKPITDQYGTIIRINGQFKDITKQKELENELRHMAYFDDLTDLPNRKMLDRHIKKALARSKRQCHNLALMFVDLDDFKQVNDTLGHDAGDQLLREVVDRIGKCIREEDVIARIGGDEFILVFEETDQQEIEKIAKRIIQSSTQSYTLDGNKVNISVSAGISMYPDNGMDKVTLIQNADKAMYDAKNKGKNNYSFFSDKLKEVKISEEGIFASWFNKLQGSSLFHTKR</sequence>
<keyword evidence="1" id="KW-0812">Transmembrane</keyword>
<organism evidence="5 6">
    <name type="scientific">Gracilibacillus oryzae</name>
    <dbReference type="NCBI Taxonomy" id="1672701"/>
    <lineage>
        <taxon>Bacteria</taxon>
        <taxon>Bacillati</taxon>
        <taxon>Bacillota</taxon>
        <taxon>Bacilli</taxon>
        <taxon>Bacillales</taxon>
        <taxon>Bacillaceae</taxon>
        <taxon>Gracilibacillus</taxon>
    </lineage>
</organism>
<evidence type="ECO:0000313" key="5">
    <source>
        <dbReference type="EMBL" id="KAB8127460.1"/>
    </source>
</evidence>
<feature type="domain" description="GGDEF" evidence="4">
    <location>
        <begin position="238"/>
        <end position="370"/>
    </location>
</feature>
<dbReference type="Gene3D" id="3.30.450.20">
    <property type="entry name" value="PAS domain"/>
    <property type="match status" value="1"/>
</dbReference>
<evidence type="ECO:0000259" key="3">
    <source>
        <dbReference type="PROSITE" id="PS50113"/>
    </source>
</evidence>
<dbReference type="InterPro" id="IPR043128">
    <property type="entry name" value="Rev_trsase/Diguanyl_cyclase"/>
</dbReference>
<proteinExistence type="predicted"/>
<feature type="transmembrane region" description="Helical" evidence="1">
    <location>
        <begin position="29"/>
        <end position="48"/>
    </location>
</feature>
<comment type="caution">
    <text evidence="5">The sequence shown here is derived from an EMBL/GenBank/DDBJ whole genome shotgun (WGS) entry which is preliminary data.</text>
</comment>
<dbReference type="Pfam" id="PF08447">
    <property type="entry name" value="PAS_3"/>
    <property type="match status" value="1"/>
</dbReference>
<evidence type="ECO:0000313" key="6">
    <source>
        <dbReference type="Proteomes" id="UP000480246"/>
    </source>
</evidence>
<dbReference type="CDD" id="cd00130">
    <property type="entry name" value="PAS"/>
    <property type="match status" value="1"/>
</dbReference>
<dbReference type="InterPro" id="IPR035965">
    <property type="entry name" value="PAS-like_dom_sf"/>
</dbReference>
<evidence type="ECO:0000259" key="2">
    <source>
        <dbReference type="PROSITE" id="PS50112"/>
    </source>
</evidence>
<dbReference type="InterPro" id="IPR000160">
    <property type="entry name" value="GGDEF_dom"/>
</dbReference>